<keyword evidence="8 16" id="KW-0812">Transmembrane</keyword>
<evidence type="ECO:0000256" key="12">
    <source>
        <dbReference type="ARBA" id="ARBA00023209"/>
    </source>
</evidence>
<dbReference type="InterPro" id="IPR004570">
    <property type="entry name" value="Phosphatidylglycerol_P_synth"/>
</dbReference>
<sequence>MTVPNLLTLIRILLTPLLVWLLLGSRLTEALLVFFLAGITDGLDGFIARVFHQKSRLGAYLDPLADKILLVSSFILLGRLKLLPTSLVVIAVSRDALIVIGVMTLMFFQVRVEIRPSWVSKFTTLSQIVTVLATLATPLLTLPIWAKQSLYVVTGLLTITSGIHYILIAFRLWEGDTSGGTA</sequence>
<protein>
    <recommendedName>
        <fullName evidence="5">CDP-diacylglycerol--glycerol-3-phosphate 3-phosphatidyltransferase</fullName>
        <ecNumber evidence="4">2.7.8.5</ecNumber>
    </recommendedName>
</protein>
<feature type="transmembrane region" description="Helical" evidence="16">
    <location>
        <begin position="149"/>
        <end position="173"/>
    </location>
</feature>
<comment type="similarity">
    <text evidence="3 15">Belongs to the CDP-alcohol phosphatidyltransferase class-I family.</text>
</comment>
<dbReference type="InterPro" id="IPR048254">
    <property type="entry name" value="CDP_ALCOHOL_P_TRANSF_CS"/>
</dbReference>
<dbReference type="RefSeq" id="WP_073041231.1">
    <property type="nucleotide sequence ID" value="NZ_FQVB01000039.1"/>
</dbReference>
<evidence type="ECO:0000256" key="7">
    <source>
        <dbReference type="ARBA" id="ARBA00022679"/>
    </source>
</evidence>
<dbReference type="Gene3D" id="1.20.120.1760">
    <property type="match status" value="1"/>
</dbReference>
<comment type="subcellular location">
    <subcellularLocation>
        <location evidence="1">Membrane</location>
        <topology evidence="1">Multi-pass membrane protein</topology>
    </subcellularLocation>
</comment>
<keyword evidence="18" id="KW-1185">Reference proteome</keyword>
<evidence type="ECO:0000256" key="2">
    <source>
        <dbReference type="ARBA" id="ARBA00005042"/>
    </source>
</evidence>
<dbReference type="Proteomes" id="UP000184076">
    <property type="component" value="Unassembled WGS sequence"/>
</dbReference>
<name>A0A1M5GRC7_9BACT</name>
<dbReference type="PANTHER" id="PTHR14269:SF11">
    <property type="entry name" value="CDP-DIACYLGLYCEROL--GLYCEROL-3-PHOSPHATE 3-PHOSPHATIDYLTRANSFERASE"/>
    <property type="match status" value="1"/>
</dbReference>
<feature type="transmembrane region" description="Helical" evidence="16">
    <location>
        <begin position="87"/>
        <end position="110"/>
    </location>
</feature>
<evidence type="ECO:0000256" key="13">
    <source>
        <dbReference type="ARBA" id="ARBA00023264"/>
    </source>
</evidence>
<keyword evidence="11 16" id="KW-0472">Membrane</keyword>
<evidence type="ECO:0000256" key="14">
    <source>
        <dbReference type="ARBA" id="ARBA00048586"/>
    </source>
</evidence>
<dbReference type="InterPro" id="IPR050324">
    <property type="entry name" value="CDP-alcohol_PTase-I"/>
</dbReference>
<dbReference type="STRING" id="1121391.SAMN02745206_03189"/>
<dbReference type="OrthoDB" id="9796672at2"/>
<keyword evidence="9 16" id="KW-1133">Transmembrane helix</keyword>
<keyword evidence="6" id="KW-0444">Lipid biosynthesis</keyword>
<keyword evidence="12" id="KW-0594">Phospholipid biosynthesis</keyword>
<feature type="transmembrane region" description="Helical" evidence="16">
    <location>
        <begin position="64"/>
        <end position="80"/>
    </location>
</feature>
<evidence type="ECO:0000256" key="1">
    <source>
        <dbReference type="ARBA" id="ARBA00004141"/>
    </source>
</evidence>
<feature type="transmembrane region" description="Helical" evidence="16">
    <location>
        <begin position="122"/>
        <end position="142"/>
    </location>
</feature>
<evidence type="ECO:0000256" key="3">
    <source>
        <dbReference type="ARBA" id="ARBA00010441"/>
    </source>
</evidence>
<dbReference type="PANTHER" id="PTHR14269">
    <property type="entry name" value="CDP-DIACYLGLYCEROL--GLYCEROL-3-PHOSPHATE 3-PHOSPHATIDYLTRANSFERASE-RELATED"/>
    <property type="match status" value="1"/>
</dbReference>
<evidence type="ECO:0000256" key="4">
    <source>
        <dbReference type="ARBA" id="ARBA00013170"/>
    </source>
</evidence>
<dbReference type="GO" id="GO:0008444">
    <property type="term" value="F:CDP-diacylglycerol-glycerol-3-phosphate 3-phosphatidyltransferase activity"/>
    <property type="evidence" value="ECO:0007669"/>
    <property type="project" value="UniProtKB-EC"/>
</dbReference>
<proteinExistence type="inferred from homology"/>
<evidence type="ECO:0000256" key="5">
    <source>
        <dbReference type="ARBA" id="ARBA00014944"/>
    </source>
</evidence>
<dbReference type="InterPro" id="IPR043130">
    <property type="entry name" value="CDP-OH_PTrfase_TM_dom"/>
</dbReference>
<evidence type="ECO:0000256" key="6">
    <source>
        <dbReference type="ARBA" id="ARBA00022516"/>
    </source>
</evidence>
<gene>
    <name evidence="17" type="ORF">SAMN02745206_03189</name>
</gene>
<dbReference type="InterPro" id="IPR000462">
    <property type="entry name" value="CDP-OH_P_trans"/>
</dbReference>
<keyword evidence="13" id="KW-1208">Phospholipid metabolism</keyword>
<evidence type="ECO:0000256" key="16">
    <source>
        <dbReference type="SAM" id="Phobius"/>
    </source>
</evidence>
<comment type="pathway">
    <text evidence="2">Phospholipid metabolism; phosphatidylglycerol biosynthesis; phosphatidylglycerol from CDP-diacylglycerol: step 1/2.</text>
</comment>
<dbReference type="PIRSF" id="PIRSF000847">
    <property type="entry name" value="Phos_ph_gly_syn"/>
    <property type="match status" value="1"/>
</dbReference>
<dbReference type="PROSITE" id="PS00379">
    <property type="entry name" value="CDP_ALCOHOL_P_TRANSF"/>
    <property type="match status" value="1"/>
</dbReference>
<feature type="transmembrane region" description="Helical" evidence="16">
    <location>
        <begin position="30"/>
        <end position="52"/>
    </location>
</feature>
<evidence type="ECO:0000313" key="17">
    <source>
        <dbReference type="EMBL" id="SHG06032.1"/>
    </source>
</evidence>
<reference evidence="18" key="1">
    <citation type="submission" date="2016-11" db="EMBL/GenBank/DDBJ databases">
        <authorList>
            <person name="Varghese N."/>
            <person name="Submissions S."/>
        </authorList>
    </citation>
    <scope>NUCLEOTIDE SEQUENCE [LARGE SCALE GENOMIC DNA]</scope>
    <source>
        <strain evidence="18">DSM 9756</strain>
    </source>
</reference>
<evidence type="ECO:0000256" key="11">
    <source>
        <dbReference type="ARBA" id="ARBA00023136"/>
    </source>
</evidence>
<keyword evidence="10" id="KW-0443">Lipid metabolism</keyword>
<feature type="transmembrane region" description="Helical" evidence="16">
    <location>
        <begin position="6"/>
        <end position="23"/>
    </location>
</feature>
<organism evidence="17 18">
    <name type="scientific">Desulfacinum infernum DSM 9756</name>
    <dbReference type="NCBI Taxonomy" id="1121391"/>
    <lineage>
        <taxon>Bacteria</taxon>
        <taxon>Pseudomonadati</taxon>
        <taxon>Thermodesulfobacteriota</taxon>
        <taxon>Syntrophobacteria</taxon>
        <taxon>Syntrophobacterales</taxon>
        <taxon>Syntrophobacteraceae</taxon>
        <taxon>Desulfacinum</taxon>
    </lineage>
</organism>
<evidence type="ECO:0000256" key="8">
    <source>
        <dbReference type="ARBA" id="ARBA00022692"/>
    </source>
</evidence>
<dbReference type="EMBL" id="FQVB01000039">
    <property type="protein sequence ID" value="SHG06032.1"/>
    <property type="molecule type" value="Genomic_DNA"/>
</dbReference>
<comment type="catalytic activity">
    <reaction evidence="14">
        <text>a CDP-1,2-diacyl-sn-glycerol + sn-glycerol 3-phosphate = a 1,2-diacyl-sn-glycero-3-phospho-(1'-sn-glycero-3'-phosphate) + CMP + H(+)</text>
        <dbReference type="Rhea" id="RHEA:12593"/>
        <dbReference type="ChEBI" id="CHEBI:15378"/>
        <dbReference type="ChEBI" id="CHEBI:57597"/>
        <dbReference type="ChEBI" id="CHEBI:58332"/>
        <dbReference type="ChEBI" id="CHEBI:60110"/>
        <dbReference type="ChEBI" id="CHEBI:60377"/>
        <dbReference type="EC" id="2.7.8.5"/>
    </reaction>
</comment>
<dbReference type="AlphaFoldDB" id="A0A1M5GRC7"/>
<dbReference type="GO" id="GO:0016020">
    <property type="term" value="C:membrane"/>
    <property type="evidence" value="ECO:0007669"/>
    <property type="project" value="UniProtKB-SubCell"/>
</dbReference>
<keyword evidence="7 15" id="KW-0808">Transferase</keyword>
<evidence type="ECO:0000256" key="9">
    <source>
        <dbReference type="ARBA" id="ARBA00022989"/>
    </source>
</evidence>
<evidence type="ECO:0000256" key="10">
    <source>
        <dbReference type="ARBA" id="ARBA00023098"/>
    </source>
</evidence>
<dbReference type="GO" id="GO:0046474">
    <property type="term" value="P:glycerophospholipid biosynthetic process"/>
    <property type="evidence" value="ECO:0007669"/>
    <property type="project" value="TreeGrafter"/>
</dbReference>
<dbReference type="Pfam" id="PF01066">
    <property type="entry name" value="CDP-OH_P_transf"/>
    <property type="match status" value="1"/>
</dbReference>
<evidence type="ECO:0000313" key="18">
    <source>
        <dbReference type="Proteomes" id="UP000184076"/>
    </source>
</evidence>
<evidence type="ECO:0000256" key="15">
    <source>
        <dbReference type="RuleBase" id="RU003750"/>
    </source>
</evidence>
<dbReference type="EC" id="2.7.8.5" evidence="4"/>
<accession>A0A1M5GRC7</accession>